<accession>A0ABS2PFR9</accession>
<keyword evidence="2" id="KW-1185">Reference proteome</keyword>
<dbReference type="NCBIfam" id="NF040910">
    <property type="entry name" value="CD1375_fam"/>
    <property type="match status" value="1"/>
</dbReference>
<dbReference type="RefSeq" id="WP_204698952.1">
    <property type="nucleotide sequence ID" value="NZ_JAFBEC010000009.1"/>
</dbReference>
<dbReference type="EMBL" id="JAFBEC010000009">
    <property type="protein sequence ID" value="MBM7634092.1"/>
    <property type="molecule type" value="Genomic_DNA"/>
</dbReference>
<dbReference type="InterPro" id="IPR047907">
    <property type="entry name" value="CD1375-like"/>
</dbReference>
<gene>
    <name evidence="1" type="ORF">JOD17_003192</name>
</gene>
<reference evidence="1 2" key="1">
    <citation type="submission" date="2021-01" db="EMBL/GenBank/DDBJ databases">
        <title>Genomic Encyclopedia of Type Strains, Phase IV (KMG-IV): sequencing the most valuable type-strain genomes for metagenomic binning, comparative biology and taxonomic classification.</title>
        <authorList>
            <person name="Goeker M."/>
        </authorList>
    </citation>
    <scope>NUCLEOTIDE SEQUENCE [LARGE SCALE GENOMIC DNA]</scope>
    <source>
        <strain evidence="1 2">DSM 25540</strain>
    </source>
</reference>
<comment type="caution">
    <text evidence="1">The sequence shown here is derived from an EMBL/GenBank/DDBJ whole genome shotgun (WGS) entry which is preliminary data.</text>
</comment>
<evidence type="ECO:0000313" key="2">
    <source>
        <dbReference type="Proteomes" id="UP000741863"/>
    </source>
</evidence>
<protein>
    <submittedName>
        <fullName evidence="1">Uncharacterized protein</fullName>
    </submittedName>
</protein>
<dbReference type="Proteomes" id="UP000741863">
    <property type="component" value="Unassembled WGS sequence"/>
</dbReference>
<name>A0ABS2PFR9_9BACL</name>
<sequence length="73" mass="8256">MIRRLTRNIRIRTKLILFAVFGKGADEMVTVYVTLIVAGRREFDSVPFTIRDEVRKDLEAMGLSSSGQVGKLI</sequence>
<evidence type="ECO:0000313" key="1">
    <source>
        <dbReference type="EMBL" id="MBM7634092.1"/>
    </source>
</evidence>
<proteinExistence type="predicted"/>
<organism evidence="1 2">
    <name type="scientific">Geomicrobium sediminis</name>
    <dbReference type="NCBI Taxonomy" id="1347788"/>
    <lineage>
        <taxon>Bacteria</taxon>
        <taxon>Bacillati</taxon>
        <taxon>Bacillota</taxon>
        <taxon>Bacilli</taxon>
        <taxon>Bacillales</taxon>
        <taxon>Geomicrobium</taxon>
    </lineage>
</organism>